<dbReference type="EMBL" id="MFGM01000024">
    <property type="protein sequence ID" value="OGF37274.1"/>
    <property type="molecule type" value="Genomic_DNA"/>
</dbReference>
<dbReference type="Pfam" id="PF00557">
    <property type="entry name" value="Peptidase_M24"/>
    <property type="match status" value="1"/>
</dbReference>
<evidence type="ECO:0000256" key="6">
    <source>
        <dbReference type="HAMAP-Rule" id="MF_01974"/>
    </source>
</evidence>
<evidence type="ECO:0000256" key="3">
    <source>
        <dbReference type="ARBA" id="ARBA00022670"/>
    </source>
</evidence>
<dbReference type="GO" id="GO:0070006">
    <property type="term" value="F:metalloaminopeptidase activity"/>
    <property type="evidence" value="ECO:0007669"/>
    <property type="project" value="UniProtKB-UniRule"/>
</dbReference>
<proteinExistence type="inferred from homology"/>
<feature type="binding site" evidence="6">
    <location>
        <position position="97"/>
    </location>
    <ligand>
        <name>a divalent metal cation</name>
        <dbReference type="ChEBI" id="CHEBI:60240"/>
        <label>1</label>
    </ligand>
</feature>
<dbReference type="PANTHER" id="PTHR43330:SF27">
    <property type="entry name" value="METHIONINE AMINOPEPTIDASE"/>
    <property type="match status" value="1"/>
</dbReference>
<protein>
    <recommendedName>
        <fullName evidence="6 7">Methionine aminopeptidase</fullName>
        <shortName evidence="6">MAP</shortName>
        <shortName evidence="6">MetAP</shortName>
        <ecNumber evidence="6 7">3.4.11.18</ecNumber>
    </recommendedName>
    <alternativeName>
        <fullName evidence="6">Peptidase M</fullName>
    </alternativeName>
</protein>
<dbReference type="HAMAP" id="MF_01974">
    <property type="entry name" value="MetAP_1"/>
    <property type="match status" value="1"/>
</dbReference>
<comment type="catalytic activity">
    <reaction evidence="6 7">
        <text>Release of N-terminal amino acids, preferentially methionine, from peptides and arylamides.</text>
        <dbReference type="EC" id="3.4.11.18"/>
    </reaction>
</comment>
<comment type="similarity">
    <text evidence="6">Belongs to the peptidase M24A family. Methionine aminopeptidase type 1 subfamily.</text>
</comment>
<dbReference type="Proteomes" id="UP000178656">
    <property type="component" value="Unassembled WGS sequence"/>
</dbReference>
<dbReference type="Gene3D" id="3.90.230.10">
    <property type="entry name" value="Creatinase/methionine aminopeptidase superfamily"/>
    <property type="match status" value="1"/>
</dbReference>
<keyword evidence="3 6" id="KW-0645">Protease</keyword>
<keyword evidence="5 6" id="KW-0378">Hydrolase</keyword>
<feature type="binding site" evidence="6">
    <location>
        <position position="181"/>
    </location>
    <ligand>
        <name>substrate</name>
    </ligand>
</feature>
<reference evidence="9 10" key="1">
    <citation type="journal article" date="2016" name="Nat. Commun.">
        <title>Thousands of microbial genomes shed light on interconnected biogeochemical processes in an aquifer system.</title>
        <authorList>
            <person name="Anantharaman K."/>
            <person name="Brown C.T."/>
            <person name="Hug L.A."/>
            <person name="Sharon I."/>
            <person name="Castelle C.J."/>
            <person name="Probst A.J."/>
            <person name="Thomas B.C."/>
            <person name="Singh A."/>
            <person name="Wilkins M.J."/>
            <person name="Karaoz U."/>
            <person name="Brodie E.L."/>
            <person name="Williams K.H."/>
            <person name="Hubbard S.S."/>
            <person name="Banfield J.F."/>
        </authorList>
    </citation>
    <scope>NUCLEOTIDE SEQUENCE [LARGE SCALE GENOMIC DNA]</scope>
</reference>
<feature type="binding site" evidence="6">
    <location>
        <position position="238"/>
    </location>
    <ligand>
        <name>a divalent metal cation</name>
        <dbReference type="ChEBI" id="CHEBI:60240"/>
        <label>2</label>
        <note>catalytic</note>
    </ligand>
</feature>
<feature type="binding site" evidence="6">
    <location>
        <position position="111"/>
    </location>
    <ligand>
        <name>a divalent metal cation</name>
        <dbReference type="ChEBI" id="CHEBI:60240"/>
        <label>2</label>
        <note>catalytic</note>
    </ligand>
</feature>
<gene>
    <name evidence="6" type="primary">map</name>
    <name evidence="9" type="ORF">A2482_04420</name>
</gene>
<dbReference type="GO" id="GO:0004239">
    <property type="term" value="F:initiator methionyl aminopeptidase activity"/>
    <property type="evidence" value="ECO:0007669"/>
    <property type="project" value="UniProtKB-UniRule"/>
</dbReference>
<evidence type="ECO:0000256" key="4">
    <source>
        <dbReference type="ARBA" id="ARBA00022723"/>
    </source>
</evidence>
<dbReference type="GO" id="GO:0006508">
    <property type="term" value="P:proteolysis"/>
    <property type="evidence" value="ECO:0007669"/>
    <property type="project" value="UniProtKB-KW"/>
</dbReference>
<feature type="binding site" evidence="6">
    <location>
        <position position="238"/>
    </location>
    <ligand>
        <name>a divalent metal cation</name>
        <dbReference type="ChEBI" id="CHEBI:60240"/>
        <label>1</label>
    </ligand>
</feature>
<feature type="binding site" evidence="6">
    <location>
        <position position="207"/>
    </location>
    <ligand>
        <name>a divalent metal cation</name>
        <dbReference type="ChEBI" id="CHEBI:60240"/>
        <label>2</label>
        <note>catalytic</note>
    </ligand>
</feature>
<dbReference type="PRINTS" id="PR00599">
    <property type="entry name" value="MAPEPTIDASE"/>
</dbReference>
<dbReference type="EC" id="3.4.11.18" evidence="6 7"/>
<keyword evidence="4 6" id="KW-0479">Metal-binding</keyword>
<dbReference type="InterPro" id="IPR000994">
    <property type="entry name" value="Pept_M24"/>
</dbReference>
<comment type="caution">
    <text evidence="9">The sequence shown here is derived from an EMBL/GenBank/DDBJ whole genome shotgun (WGS) entry which is preliminary data.</text>
</comment>
<dbReference type="InterPro" id="IPR001714">
    <property type="entry name" value="Pept_M24_MAP"/>
</dbReference>
<sequence>MAFLKSPEEITRIKAGGKILAEIMRELKEHARVGVTTADLNKRAEDLIAKVGGEPSFKGYGDETPFPAALCTSVNEQLVHAIPSDYALKSGDLLSIDIGMCYPGKTGLFTDMAITMPIGRVSAEARRLMKVTQRALAIWIKQVKPGADLNQIAKRVQEYVEKENFSVVRDLVGHGVGHAVHEEPAIANYYVEGASFILKEGMVLAFEPMVSAGDWRIKTEDDGWAVVMLDGSLCAHYEHTVIVTEHGCEIATA</sequence>
<feature type="binding site" evidence="6">
    <location>
        <position position="80"/>
    </location>
    <ligand>
        <name>substrate</name>
    </ligand>
</feature>
<evidence type="ECO:0000256" key="7">
    <source>
        <dbReference type="RuleBase" id="RU003653"/>
    </source>
</evidence>
<evidence type="ECO:0000313" key="10">
    <source>
        <dbReference type="Proteomes" id="UP000178656"/>
    </source>
</evidence>
<dbReference type="CDD" id="cd01086">
    <property type="entry name" value="MetAP1"/>
    <property type="match status" value="1"/>
</dbReference>
<organism evidence="9 10">
    <name type="scientific">Candidatus Falkowbacteria bacterium RIFOXYC2_FULL_48_21</name>
    <dbReference type="NCBI Taxonomy" id="1798005"/>
    <lineage>
        <taxon>Bacteria</taxon>
        <taxon>Candidatus Falkowiibacteriota</taxon>
    </lineage>
</organism>
<evidence type="ECO:0000256" key="5">
    <source>
        <dbReference type="ARBA" id="ARBA00022801"/>
    </source>
</evidence>
<feature type="domain" description="Peptidase M24" evidence="8">
    <location>
        <begin position="12"/>
        <end position="245"/>
    </location>
</feature>
<dbReference type="InterPro" id="IPR002467">
    <property type="entry name" value="Pept_M24A_MAP1"/>
</dbReference>
<evidence type="ECO:0000256" key="2">
    <source>
        <dbReference type="ARBA" id="ARBA00022438"/>
    </source>
</evidence>
<name>A0A1F5TE92_9BACT</name>
<dbReference type="GO" id="GO:0046872">
    <property type="term" value="F:metal ion binding"/>
    <property type="evidence" value="ECO:0007669"/>
    <property type="project" value="UniProtKB-UniRule"/>
</dbReference>
<comment type="cofactor">
    <cofactor evidence="6">
        <name>Co(2+)</name>
        <dbReference type="ChEBI" id="CHEBI:48828"/>
    </cofactor>
    <cofactor evidence="6">
        <name>Zn(2+)</name>
        <dbReference type="ChEBI" id="CHEBI:29105"/>
    </cofactor>
    <cofactor evidence="6">
        <name>Mn(2+)</name>
        <dbReference type="ChEBI" id="CHEBI:29035"/>
    </cofactor>
    <cofactor evidence="6">
        <name>Fe(2+)</name>
        <dbReference type="ChEBI" id="CHEBI:29033"/>
    </cofactor>
    <text evidence="6">Binds 2 divalent metal cations per subunit. Has a high-affinity and a low affinity metal-binding site. The true nature of the physiological cofactor is under debate. The enzyme is active with cobalt, zinc, manganese or divalent iron ions. Most likely, methionine aminopeptidases function as mononuclear Fe(2+)-metalloproteases under physiological conditions, and the catalytically relevant metal-binding site has been assigned to the histidine-containing high-affinity site.</text>
</comment>
<dbReference type="InterPro" id="IPR036005">
    <property type="entry name" value="Creatinase/aminopeptidase-like"/>
</dbReference>
<keyword evidence="2 6" id="KW-0031">Aminopeptidase</keyword>
<dbReference type="SUPFAM" id="SSF55920">
    <property type="entry name" value="Creatinase/aminopeptidase"/>
    <property type="match status" value="1"/>
</dbReference>
<feature type="binding site" evidence="6">
    <location>
        <position position="174"/>
    </location>
    <ligand>
        <name>a divalent metal cation</name>
        <dbReference type="ChEBI" id="CHEBI:60240"/>
        <label>2</label>
        <note>catalytic</note>
    </ligand>
</feature>
<comment type="function">
    <text evidence="1 6">Removes the N-terminal methionine from nascent proteins. The N-terminal methionine is often cleaved when the second residue in the primary sequence is small and uncharged (Met-Ala-, Cys, Gly, Pro, Ser, Thr, or Val). Requires deformylation of the N(alpha)-formylated initiator methionine before it can be hydrolyzed.</text>
</comment>
<accession>A0A1F5TE92</accession>
<dbReference type="NCBIfam" id="TIGR00500">
    <property type="entry name" value="met_pdase_I"/>
    <property type="match status" value="1"/>
</dbReference>
<evidence type="ECO:0000313" key="9">
    <source>
        <dbReference type="EMBL" id="OGF37274.1"/>
    </source>
</evidence>
<evidence type="ECO:0000259" key="8">
    <source>
        <dbReference type="Pfam" id="PF00557"/>
    </source>
</evidence>
<dbReference type="GO" id="GO:0005829">
    <property type="term" value="C:cytosol"/>
    <property type="evidence" value="ECO:0007669"/>
    <property type="project" value="TreeGrafter"/>
</dbReference>
<evidence type="ECO:0000256" key="1">
    <source>
        <dbReference type="ARBA" id="ARBA00002521"/>
    </source>
</evidence>
<comment type="subunit">
    <text evidence="6">Monomer.</text>
</comment>
<feature type="binding site" evidence="6">
    <location>
        <position position="111"/>
    </location>
    <ligand>
        <name>a divalent metal cation</name>
        <dbReference type="ChEBI" id="CHEBI:60240"/>
        <label>1</label>
    </ligand>
</feature>
<dbReference type="AlphaFoldDB" id="A0A1F5TE92"/>
<dbReference type="PANTHER" id="PTHR43330">
    <property type="entry name" value="METHIONINE AMINOPEPTIDASE"/>
    <property type="match status" value="1"/>
</dbReference>